<sequence length="526" mass="57984">MTSHSHQRSCTAFSDSDSEDESPTTSCNRLDTNPKPFAMTSHKTVTPAKAMAFLRFVDASPTPFHAVHTAIGQLSQAGFKPISARADLRSAFKSGEIVPGGKYYLTRNQSSLLAFVVPRKMTGRTGFSVVAGHTDSPCLKIRPVSKREKAGYVMVNAETYGGGAWPSWFDRDLGLAGRVIVKQGGNDQFVTKLIHIQRPILRIPTLAIHLDRTINDAFKFNKETEFQPVLGLVNKQLNTSSEPSATPTNADSVETESSSSPSFASKHHSMLMQAVAEELDVKPEDIFDFELSLFDTQKATIGGINGEFVHSARLDNLMTCFCAVDGLVESVGKEELTSDADDQEHFRTIVLFDNASLIRIGIIIGSVSYQGAESDLLPSFMEQMTSIEDFIPANYGQVLRNSFLISCDMAHAVNPLYEGRYHDQHKPQLNGGVVIKTNANQRYTSNPATTFALRRLAELAGVPIQEFEIGPALSVKGFRTVDIGIPQLSMHSIRETCGTKDPEYLIELFKTYFRHFSQVDSQLELD</sequence>
<gene>
    <name evidence="1" type="ORF">QFC19_003074</name>
</gene>
<dbReference type="EMBL" id="JASBWR010000028">
    <property type="protein sequence ID" value="KAJ9106761.1"/>
    <property type="molecule type" value="Genomic_DNA"/>
</dbReference>
<accession>A0ACC2W5R9</accession>
<reference evidence="1" key="1">
    <citation type="submission" date="2023-04" db="EMBL/GenBank/DDBJ databases">
        <title>Draft Genome sequencing of Naganishia species isolated from polar environments using Oxford Nanopore Technology.</title>
        <authorList>
            <person name="Leo P."/>
            <person name="Venkateswaran K."/>
        </authorList>
    </citation>
    <scope>NUCLEOTIDE SEQUENCE</scope>
    <source>
        <strain evidence="1">MNA-CCFEE 5261</strain>
    </source>
</reference>
<protein>
    <submittedName>
        <fullName evidence="1">Uncharacterized protein</fullName>
    </submittedName>
</protein>
<evidence type="ECO:0000313" key="2">
    <source>
        <dbReference type="Proteomes" id="UP001241377"/>
    </source>
</evidence>
<comment type="caution">
    <text evidence="1">The sequence shown here is derived from an EMBL/GenBank/DDBJ whole genome shotgun (WGS) entry which is preliminary data.</text>
</comment>
<proteinExistence type="predicted"/>
<dbReference type="Proteomes" id="UP001241377">
    <property type="component" value="Unassembled WGS sequence"/>
</dbReference>
<evidence type="ECO:0000313" key="1">
    <source>
        <dbReference type="EMBL" id="KAJ9106761.1"/>
    </source>
</evidence>
<organism evidence="1 2">
    <name type="scientific">Naganishia cerealis</name>
    <dbReference type="NCBI Taxonomy" id="610337"/>
    <lineage>
        <taxon>Eukaryota</taxon>
        <taxon>Fungi</taxon>
        <taxon>Dikarya</taxon>
        <taxon>Basidiomycota</taxon>
        <taxon>Agaricomycotina</taxon>
        <taxon>Tremellomycetes</taxon>
        <taxon>Filobasidiales</taxon>
        <taxon>Filobasidiaceae</taxon>
        <taxon>Naganishia</taxon>
    </lineage>
</organism>
<keyword evidence="2" id="KW-1185">Reference proteome</keyword>
<name>A0ACC2W5R9_9TREE</name>